<feature type="region of interest" description="Disordered" evidence="1">
    <location>
        <begin position="254"/>
        <end position="280"/>
    </location>
</feature>
<gene>
    <name evidence="2" type="ORF">DFR60_103381</name>
</gene>
<dbReference type="Proteomes" id="UP000248057">
    <property type="component" value="Unassembled WGS sequence"/>
</dbReference>
<organism evidence="2 3">
    <name type="scientific">Hungatella effluvii</name>
    <dbReference type="NCBI Taxonomy" id="1096246"/>
    <lineage>
        <taxon>Bacteria</taxon>
        <taxon>Bacillati</taxon>
        <taxon>Bacillota</taxon>
        <taxon>Clostridia</taxon>
        <taxon>Lachnospirales</taxon>
        <taxon>Lachnospiraceae</taxon>
        <taxon>Hungatella</taxon>
    </lineage>
</organism>
<comment type="caution">
    <text evidence="2">The sequence shown here is derived from an EMBL/GenBank/DDBJ whole genome shotgun (WGS) entry which is preliminary data.</text>
</comment>
<dbReference type="EMBL" id="QJKD01000003">
    <property type="protein sequence ID" value="PXX55323.1"/>
    <property type="molecule type" value="Genomic_DNA"/>
</dbReference>
<evidence type="ECO:0000313" key="3">
    <source>
        <dbReference type="Proteomes" id="UP000248057"/>
    </source>
</evidence>
<evidence type="ECO:0000313" key="2">
    <source>
        <dbReference type="EMBL" id="PXX55323.1"/>
    </source>
</evidence>
<keyword evidence="3" id="KW-1185">Reference proteome</keyword>
<sequence length="411" mass="44924">MVRLCYTTWDKRKPVLAGVSNDRMQDWKEILIRMKRKNKIKYVILAGAVSAAVLSACSHGQTADSTAAEQSAAEETQTTEPLTVSASEAAAAGAGGEAEEGGEHTLNGSRIIAGQSFDVTWKNWGDVRFVSYAPMAGRVHDDAAFYLTKNDEILYEFPHVWDEGCVPWTFESVDMVSFRDIDGDGNEDVIAILSYITGAGPQAAVPFPTTRIFMGDGTKFVIDTELSEAVDEAHANENISTIMDFIKNRTAPVKGEGADKTAEAGTGAKTDSASPESGAGEDKMYEITGIRETDARAFLKKFAGHVKAGEKAEASRMIAFPRKVILPDQEVTVESPEAFLTYYDEIFTEDFKERLSQFMDEDSIWWNYRGVAVGNGEIWLNESDGALWIVTLNSAEDRTVLYPGETGIQAG</sequence>
<evidence type="ECO:0000256" key="1">
    <source>
        <dbReference type="SAM" id="MobiDB-lite"/>
    </source>
</evidence>
<name>A0A2V3YN09_9FIRM</name>
<feature type="compositionally biased region" description="Low complexity" evidence="1">
    <location>
        <begin position="65"/>
        <end position="92"/>
    </location>
</feature>
<protein>
    <submittedName>
        <fullName evidence="2">Uncharacterized protein</fullName>
    </submittedName>
</protein>
<proteinExistence type="predicted"/>
<dbReference type="AlphaFoldDB" id="A0A2V3YN09"/>
<feature type="region of interest" description="Disordered" evidence="1">
    <location>
        <begin position="65"/>
        <end position="104"/>
    </location>
</feature>
<accession>A0A2V3YN09</accession>
<reference evidence="2 3" key="1">
    <citation type="submission" date="2018-05" db="EMBL/GenBank/DDBJ databases">
        <title>Genomic Encyclopedia of Type Strains, Phase IV (KMG-IV): sequencing the most valuable type-strain genomes for metagenomic binning, comparative biology and taxonomic classification.</title>
        <authorList>
            <person name="Goeker M."/>
        </authorList>
    </citation>
    <scope>NUCLEOTIDE SEQUENCE [LARGE SCALE GENOMIC DNA]</scope>
    <source>
        <strain evidence="2 3">DSM 24995</strain>
    </source>
</reference>